<evidence type="ECO:0000256" key="2">
    <source>
        <dbReference type="RuleBase" id="RU362080"/>
    </source>
</evidence>
<comment type="caution">
    <text evidence="3">The sequence shown here is derived from an EMBL/GenBank/DDBJ whole genome shotgun (WGS) entry which is preliminary data.</text>
</comment>
<dbReference type="Pfam" id="PF02604">
    <property type="entry name" value="PhdYeFM_antitox"/>
    <property type="match status" value="1"/>
</dbReference>
<dbReference type="Proteomes" id="UP000823786">
    <property type="component" value="Unassembled WGS sequence"/>
</dbReference>
<comment type="similarity">
    <text evidence="1 2">Belongs to the phD/YefM antitoxin family.</text>
</comment>
<protein>
    <recommendedName>
        <fullName evidence="2">Antitoxin</fullName>
    </recommendedName>
</protein>
<gene>
    <name evidence="3" type="ORF">J2Z75_004727</name>
</gene>
<evidence type="ECO:0000313" key="3">
    <source>
        <dbReference type="EMBL" id="MBP1861199.1"/>
    </source>
</evidence>
<dbReference type="InterPro" id="IPR006442">
    <property type="entry name" value="Antitoxin_Phd/YefM"/>
</dbReference>
<dbReference type="EMBL" id="JAGGJV010000009">
    <property type="protein sequence ID" value="MBP1861199.1"/>
    <property type="molecule type" value="Genomic_DNA"/>
</dbReference>
<dbReference type="RefSeq" id="WP_209855239.1">
    <property type="nucleotide sequence ID" value="NZ_JAGGJV010000009.1"/>
</dbReference>
<reference evidence="3 4" key="1">
    <citation type="submission" date="2021-03" db="EMBL/GenBank/DDBJ databases">
        <title>Genomic Encyclopedia of Type Strains, Phase IV (KMG-IV): sequencing the most valuable type-strain genomes for metagenomic binning, comparative biology and taxonomic classification.</title>
        <authorList>
            <person name="Goeker M."/>
        </authorList>
    </citation>
    <scope>NUCLEOTIDE SEQUENCE [LARGE SCALE GENOMIC DNA]</scope>
    <source>
        <strain evidence="3 4">DSM 26427</strain>
    </source>
</reference>
<dbReference type="Gene3D" id="3.40.1620.10">
    <property type="entry name" value="YefM-like domain"/>
    <property type="match status" value="1"/>
</dbReference>
<dbReference type="PANTHER" id="PTHR35377">
    <property type="entry name" value="ANTITOXIN VAPB49-RELATED-RELATED"/>
    <property type="match status" value="1"/>
</dbReference>
<dbReference type="InterPro" id="IPR036165">
    <property type="entry name" value="YefM-like_sf"/>
</dbReference>
<evidence type="ECO:0000256" key="1">
    <source>
        <dbReference type="ARBA" id="ARBA00009981"/>
    </source>
</evidence>
<comment type="function">
    <text evidence="2">Antitoxin component of a type II toxin-antitoxin (TA) system.</text>
</comment>
<dbReference type="NCBIfam" id="TIGR01552">
    <property type="entry name" value="phd_fam"/>
    <property type="match status" value="1"/>
</dbReference>
<accession>A0ABS4ETB5</accession>
<sequence>MSKIGAFEAKTHFSSLLDRVANGEEITITKHGKAIARLVSAESIEASAPESAFQKLKELRRTNTLGGISWKELRDEGRK</sequence>
<evidence type="ECO:0000313" key="4">
    <source>
        <dbReference type="Proteomes" id="UP000823786"/>
    </source>
</evidence>
<dbReference type="InterPro" id="IPR051416">
    <property type="entry name" value="phD-YefM_TA_antitoxins"/>
</dbReference>
<name>A0ABS4ETB5_9HYPH</name>
<organism evidence="3 4">
    <name type="scientific">Rhizobium herbae</name>
    <dbReference type="NCBI Taxonomy" id="508661"/>
    <lineage>
        <taxon>Bacteria</taxon>
        <taxon>Pseudomonadati</taxon>
        <taxon>Pseudomonadota</taxon>
        <taxon>Alphaproteobacteria</taxon>
        <taxon>Hyphomicrobiales</taxon>
        <taxon>Rhizobiaceae</taxon>
        <taxon>Rhizobium/Agrobacterium group</taxon>
        <taxon>Rhizobium</taxon>
    </lineage>
</organism>
<proteinExistence type="inferred from homology"/>
<dbReference type="PANTHER" id="PTHR35377:SF8">
    <property type="entry name" value="ANTITOXIN VAPB22"/>
    <property type="match status" value="1"/>
</dbReference>
<keyword evidence="4" id="KW-1185">Reference proteome</keyword>
<dbReference type="SUPFAM" id="SSF143120">
    <property type="entry name" value="YefM-like"/>
    <property type="match status" value="1"/>
</dbReference>